<gene>
    <name evidence="2" type="ORF">KDM89_15110</name>
</gene>
<dbReference type="EMBL" id="JAGSPN010000012">
    <property type="protein sequence ID" value="MBR7783473.1"/>
    <property type="molecule type" value="Genomic_DNA"/>
</dbReference>
<keyword evidence="3" id="KW-1185">Reference proteome</keyword>
<dbReference type="RefSeq" id="WP_212688753.1">
    <property type="nucleotide sequence ID" value="NZ_CAXBSD010000003.1"/>
</dbReference>
<evidence type="ECO:0000256" key="1">
    <source>
        <dbReference type="SAM" id="Phobius"/>
    </source>
</evidence>
<keyword evidence="1" id="KW-0812">Transmembrane</keyword>
<evidence type="ECO:0000313" key="2">
    <source>
        <dbReference type="EMBL" id="MBR7783473.1"/>
    </source>
</evidence>
<sequence>MSFLNIALPTTASWATSDVVVSGVTTTLQLFACLVVLTSVFFTFRPLLSGIARAFWVSLFPARSRAQETAERLLRTRLTLRRLANDSELSSPAMAAELQAMSART</sequence>
<dbReference type="Proteomes" id="UP000680067">
    <property type="component" value="Unassembled WGS sequence"/>
</dbReference>
<accession>A0A941I950</accession>
<reference evidence="2" key="1">
    <citation type="submission" date="2021-04" db="EMBL/GenBank/DDBJ databases">
        <title>novel species isolated from subtropical streams in China.</title>
        <authorList>
            <person name="Lu H."/>
        </authorList>
    </citation>
    <scope>NUCLEOTIDE SEQUENCE</scope>
    <source>
        <strain evidence="2">LFS511W</strain>
    </source>
</reference>
<comment type="caution">
    <text evidence="2">The sequence shown here is derived from an EMBL/GenBank/DDBJ whole genome shotgun (WGS) entry which is preliminary data.</text>
</comment>
<feature type="transmembrane region" description="Helical" evidence="1">
    <location>
        <begin position="20"/>
        <end position="44"/>
    </location>
</feature>
<name>A0A941I950_9BURK</name>
<protein>
    <submittedName>
        <fullName evidence="2">Uncharacterized protein</fullName>
    </submittedName>
</protein>
<evidence type="ECO:0000313" key="3">
    <source>
        <dbReference type="Proteomes" id="UP000680067"/>
    </source>
</evidence>
<proteinExistence type="predicted"/>
<organism evidence="2 3">
    <name type="scientific">Undibacterium luofuense</name>
    <dbReference type="NCBI Taxonomy" id="2828733"/>
    <lineage>
        <taxon>Bacteria</taxon>
        <taxon>Pseudomonadati</taxon>
        <taxon>Pseudomonadota</taxon>
        <taxon>Betaproteobacteria</taxon>
        <taxon>Burkholderiales</taxon>
        <taxon>Oxalobacteraceae</taxon>
        <taxon>Undibacterium</taxon>
    </lineage>
</organism>
<dbReference type="AlphaFoldDB" id="A0A941I950"/>
<keyword evidence="1" id="KW-0472">Membrane</keyword>
<keyword evidence="1" id="KW-1133">Transmembrane helix</keyword>